<evidence type="ECO:0000256" key="7">
    <source>
        <dbReference type="ARBA" id="ARBA00023027"/>
    </source>
</evidence>
<gene>
    <name evidence="9" type="ORF">SAMN02745172_03386</name>
</gene>
<dbReference type="SUPFAM" id="SSF50022">
    <property type="entry name" value="ISP domain"/>
    <property type="match status" value="1"/>
</dbReference>
<dbReference type="InterPro" id="IPR036922">
    <property type="entry name" value="Rieske_2Fe-2S_sf"/>
</dbReference>
<dbReference type="InterPro" id="IPR015881">
    <property type="entry name" value="ARHD_Rieske_2Fe_2S"/>
</dbReference>
<dbReference type="GO" id="GO:0051537">
    <property type="term" value="F:2 iron, 2 sulfur cluster binding"/>
    <property type="evidence" value="ECO:0007669"/>
    <property type="project" value="UniProtKB-KW"/>
</dbReference>
<keyword evidence="3" id="KW-0479">Metal-binding</keyword>
<dbReference type="STRING" id="1123029.SAMN02745172_03386"/>
<reference evidence="9 10" key="1">
    <citation type="submission" date="2016-12" db="EMBL/GenBank/DDBJ databases">
        <authorList>
            <person name="Song W.-J."/>
            <person name="Kurnit D.M."/>
        </authorList>
    </citation>
    <scope>NUCLEOTIDE SEQUENCE [LARGE SCALE GENOMIC DNA]</scope>
    <source>
        <strain evidence="9 10">DSM 19599</strain>
    </source>
</reference>
<dbReference type="GO" id="GO:0005506">
    <property type="term" value="F:iron ion binding"/>
    <property type="evidence" value="ECO:0007669"/>
    <property type="project" value="InterPro"/>
</dbReference>
<dbReference type="PANTHER" id="PTHR43756">
    <property type="entry name" value="CHOLINE MONOOXYGENASE, CHLOROPLASTIC"/>
    <property type="match status" value="1"/>
</dbReference>
<comment type="cofactor">
    <cofactor evidence="1">
        <name>Fe cation</name>
        <dbReference type="ChEBI" id="CHEBI:24875"/>
    </cofactor>
</comment>
<dbReference type="Pfam" id="PF00848">
    <property type="entry name" value="Ring_hydroxyl_A"/>
    <property type="match status" value="1"/>
</dbReference>
<evidence type="ECO:0000256" key="1">
    <source>
        <dbReference type="ARBA" id="ARBA00001962"/>
    </source>
</evidence>
<dbReference type="CDD" id="cd03469">
    <property type="entry name" value="Rieske_RO_Alpha_N"/>
    <property type="match status" value="1"/>
</dbReference>
<dbReference type="InterPro" id="IPR001663">
    <property type="entry name" value="Rng_hydr_dOase-A"/>
</dbReference>
<dbReference type="SUPFAM" id="SSF55961">
    <property type="entry name" value="Bet v1-like"/>
    <property type="match status" value="1"/>
</dbReference>
<evidence type="ECO:0000256" key="4">
    <source>
        <dbReference type="ARBA" id="ARBA00023002"/>
    </source>
</evidence>
<dbReference type="PANTHER" id="PTHR43756:SF5">
    <property type="entry name" value="CHOLINE MONOOXYGENASE, CHLOROPLASTIC"/>
    <property type="match status" value="1"/>
</dbReference>
<dbReference type="Gene3D" id="2.102.10.10">
    <property type="entry name" value="Rieske [2Fe-2S] iron-sulphur domain"/>
    <property type="match status" value="1"/>
</dbReference>
<dbReference type="Proteomes" id="UP000186406">
    <property type="component" value="Unassembled WGS sequence"/>
</dbReference>
<accession>A0A1M7ZPD4</accession>
<evidence type="ECO:0000256" key="6">
    <source>
        <dbReference type="ARBA" id="ARBA00023014"/>
    </source>
</evidence>
<dbReference type="PROSITE" id="PS51296">
    <property type="entry name" value="RIESKE"/>
    <property type="match status" value="1"/>
</dbReference>
<keyword evidence="7" id="KW-0520">NAD</keyword>
<dbReference type="PROSITE" id="PS00570">
    <property type="entry name" value="RING_HYDROXYL_ALPHA"/>
    <property type="match status" value="1"/>
</dbReference>
<dbReference type="GO" id="GO:0051213">
    <property type="term" value="F:dioxygenase activity"/>
    <property type="evidence" value="ECO:0007669"/>
    <property type="project" value="UniProtKB-KW"/>
</dbReference>
<evidence type="ECO:0000313" key="9">
    <source>
        <dbReference type="EMBL" id="SHO66727.1"/>
    </source>
</evidence>
<keyword evidence="5" id="KW-0408">Iron</keyword>
<evidence type="ECO:0000259" key="8">
    <source>
        <dbReference type="PROSITE" id="PS51296"/>
    </source>
</evidence>
<name>A0A1M7ZPD4_9HYPH</name>
<protein>
    <submittedName>
        <fullName evidence="9">Phenylpropionate dioxygenase, large terminal subunit</fullName>
    </submittedName>
</protein>
<dbReference type="EMBL" id="FRXO01000007">
    <property type="protein sequence ID" value="SHO66727.1"/>
    <property type="molecule type" value="Genomic_DNA"/>
</dbReference>
<keyword evidence="2" id="KW-0001">2Fe-2S</keyword>
<dbReference type="InterPro" id="IPR017941">
    <property type="entry name" value="Rieske_2Fe-2S"/>
</dbReference>
<dbReference type="Pfam" id="PF00355">
    <property type="entry name" value="Rieske"/>
    <property type="match status" value="1"/>
</dbReference>
<proteinExistence type="predicted"/>
<keyword evidence="9" id="KW-0223">Dioxygenase</keyword>
<dbReference type="Gene3D" id="3.90.380.10">
    <property type="entry name" value="Naphthalene 1,2-dioxygenase Alpha Subunit, Chain A, domain 1"/>
    <property type="match status" value="2"/>
</dbReference>
<evidence type="ECO:0000256" key="5">
    <source>
        <dbReference type="ARBA" id="ARBA00023004"/>
    </source>
</evidence>
<dbReference type="InterPro" id="IPR015879">
    <property type="entry name" value="Ring_hydroxy_dOase_asu_C_dom"/>
</dbReference>
<keyword evidence="4" id="KW-0560">Oxidoreductase</keyword>
<organism evidence="9 10">
    <name type="scientific">Pseudoxanthobacter soli DSM 19599</name>
    <dbReference type="NCBI Taxonomy" id="1123029"/>
    <lineage>
        <taxon>Bacteria</taxon>
        <taxon>Pseudomonadati</taxon>
        <taxon>Pseudomonadota</taxon>
        <taxon>Alphaproteobacteria</taxon>
        <taxon>Hyphomicrobiales</taxon>
        <taxon>Segnochrobactraceae</taxon>
        <taxon>Pseudoxanthobacter</taxon>
    </lineage>
</organism>
<keyword evidence="10" id="KW-1185">Reference proteome</keyword>
<dbReference type="PRINTS" id="PR00090">
    <property type="entry name" value="RNGDIOXGNASE"/>
</dbReference>
<evidence type="ECO:0000256" key="3">
    <source>
        <dbReference type="ARBA" id="ARBA00022723"/>
    </source>
</evidence>
<keyword evidence="6" id="KW-0411">Iron-sulfur</keyword>
<feature type="domain" description="Rieske" evidence="8">
    <location>
        <begin position="48"/>
        <end position="155"/>
    </location>
</feature>
<evidence type="ECO:0000256" key="2">
    <source>
        <dbReference type="ARBA" id="ARBA00022714"/>
    </source>
</evidence>
<dbReference type="AlphaFoldDB" id="A0A1M7ZPD4"/>
<sequence length="382" mass="42534">MSAQVTLMPQPYVWSEPPLGDARSAPPRFYTDPEIFKAEVEHIHLKTWFFAGRVDEIAKPGDYRAIESVGGPVLLVRGEDGILRAFANVCRHRASILLEGCGNAKNIICPYHAWNYRLDGALAGAPGMREVPKFEKPPNGLIPIRLETWEGAIFLNYDDGAPDLASHLGNLPDLLGSHRFGDMVKTWGIEIEVACNWKLLLENAMETYHTGIVHAATVGAQRSVSFPTAGEWLSIQVQSSRSIAVLGEEPPFPPIEGLDEQARKGTYFTLVEPTTQFACAQDCIWWLAVRPVSVDRSVLSVGGCFPRPCTEYPDFDVRAAPYYKRWEAVALEDVGILEKQQRGLSSALARPGPLSWRDDMVLAMNRWVMARLPPETVDRIHE</sequence>
<dbReference type="OrthoDB" id="7456916at2"/>
<evidence type="ECO:0000313" key="10">
    <source>
        <dbReference type="Proteomes" id="UP000186406"/>
    </source>
</evidence>
<dbReference type="RefSeq" id="WP_073630858.1">
    <property type="nucleotide sequence ID" value="NZ_FRXO01000007.1"/>
</dbReference>